<dbReference type="KEGG" id="soy:115875295"/>
<keyword evidence="2" id="KW-1185">Reference proteome</keyword>
<organism evidence="2 3">
    <name type="scientific">Sitophilus oryzae</name>
    <name type="common">Rice weevil</name>
    <name type="synonym">Curculio oryzae</name>
    <dbReference type="NCBI Taxonomy" id="7048"/>
    <lineage>
        <taxon>Eukaryota</taxon>
        <taxon>Metazoa</taxon>
        <taxon>Ecdysozoa</taxon>
        <taxon>Arthropoda</taxon>
        <taxon>Hexapoda</taxon>
        <taxon>Insecta</taxon>
        <taxon>Pterygota</taxon>
        <taxon>Neoptera</taxon>
        <taxon>Endopterygota</taxon>
        <taxon>Coleoptera</taxon>
        <taxon>Polyphaga</taxon>
        <taxon>Cucujiformia</taxon>
        <taxon>Curculionidae</taxon>
        <taxon>Dryophthorinae</taxon>
        <taxon>Sitophilus</taxon>
    </lineage>
</organism>
<dbReference type="InterPro" id="IPR029526">
    <property type="entry name" value="PGBD"/>
</dbReference>
<dbReference type="InterPro" id="IPR052638">
    <property type="entry name" value="PiggyBac_TE-derived"/>
</dbReference>
<protein>
    <submittedName>
        <fullName evidence="3">PiggyBac transposable element-derived protein 3-like</fullName>
    </submittedName>
</protein>
<dbReference type="InParanoid" id="A0A6J2X6D4"/>
<feature type="domain" description="PiggyBac transposable element-derived protein" evidence="1">
    <location>
        <begin position="20"/>
        <end position="217"/>
    </location>
</feature>
<dbReference type="Proteomes" id="UP000504635">
    <property type="component" value="Unplaced"/>
</dbReference>
<dbReference type="GO" id="GO:0043565">
    <property type="term" value="F:sequence-specific DNA binding"/>
    <property type="evidence" value="ECO:0007669"/>
    <property type="project" value="TreeGrafter"/>
</dbReference>
<sequence length="218" mass="25190">MSSSTSLCDETVSWKFSGFIHFADNSQPDAKDKIWKLRTIMDKVKSNCLKLFEPEEHLCFDESVVKYYGRHGCKQFIRGKPIRFGYKMWCLNTPSGYVVDFEMYQGNNPRRCEEYETLFGKSAAPLVVMLDELVNVKGFHPYKLYVDNLFAGITLFKFLRDNGYQATGTVRDNRLPKNIPLSNKKKTMAKRTRASHESIIDKSDGIIIVRWVDNSVVM</sequence>
<name>A0A6J2X6D4_SITOR</name>
<gene>
    <name evidence="3" type="primary">LOC115875295</name>
</gene>
<dbReference type="Pfam" id="PF13843">
    <property type="entry name" value="DDE_Tnp_1_7"/>
    <property type="match status" value="1"/>
</dbReference>
<evidence type="ECO:0000259" key="1">
    <source>
        <dbReference type="Pfam" id="PF13843"/>
    </source>
</evidence>
<reference evidence="3" key="1">
    <citation type="submission" date="2025-08" db="UniProtKB">
        <authorList>
            <consortium name="RefSeq"/>
        </authorList>
    </citation>
    <scope>IDENTIFICATION</scope>
    <source>
        <tissue evidence="3">Gonads</tissue>
    </source>
</reference>
<dbReference type="PANTHER" id="PTHR47055">
    <property type="entry name" value="DDE_TNP_1_7 DOMAIN-CONTAINING PROTEIN"/>
    <property type="match status" value="1"/>
</dbReference>
<evidence type="ECO:0000313" key="2">
    <source>
        <dbReference type="Proteomes" id="UP000504635"/>
    </source>
</evidence>
<dbReference type="AlphaFoldDB" id="A0A6J2X6D4"/>
<dbReference type="GeneID" id="115875295"/>
<evidence type="ECO:0000313" key="3">
    <source>
        <dbReference type="RefSeq" id="XP_030746575.1"/>
    </source>
</evidence>
<dbReference type="RefSeq" id="XP_030746575.1">
    <property type="nucleotide sequence ID" value="XM_030890715.1"/>
</dbReference>
<dbReference type="OrthoDB" id="6675168at2759"/>
<accession>A0A6J2X6D4</accession>
<proteinExistence type="predicted"/>
<dbReference type="PANTHER" id="PTHR47055:SF3">
    <property type="entry name" value="PHORBOL-ESTER_DAG-TYPE DOMAIN-CONTAINING PROTEIN"/>
    <property type="match status" value="1"/>
</dbReference>